<dbReference type="GO" id="GO:0030674">
    <property type="term" value="F:protein-macromolecule adaptor activity"/>
    <property type="evidence" value="ECO:0007669"/>
    <property type="project" value="TreeGrafter"/>
</dbReference>
<dbReference type="GO" id="GO:0000407">
    <property type="term" value="C:phagophore assembly site"/>
    <property type="evidence" value="ECO:0007669"/>
    <property type="project" value="TreeGrafter"/>
</dbReference>
<dbReference type="Proteomes" id="UP000007879">
    <property type="component" value="Unassembled WGS sequence"/>
</dbReference>
<dbReference type="OrthoDB" id="20368at2759"/>
<feature type="coiled-coil region" evidence="2">
    <location>
        <begin position="130"/>
        <end position="185"/>
    </location>
</feature>
<protein>
    <recommendedName>
        <fullName evidence="7">Beclin-1</fullName>
    </recommendedName>
</protein>
<dbReference type="InterPro" id="IPR007243">
    <property type="entry name" value="Atg6/Beclin"/>
</dbReference>
<dbReference type="InParanoid" id="A0A1X7V1K1"/>
<dbReference type="InterPro" id="IPR038274">
    <property type="entry name" value="Atg6/Beclin_C_sf"/>
</dbReference>
<feature type="domain" description="Atg6 BARA" evidence="3">
    <location>
        <begin position="224"/>
        <end position="398"/>
    </location>
</feature>
<dbReference type="Gene3D" id="1.10.418.40">
    <property type="entry name" value="Autophagy protein 6/Beclin 1"/>
    <property type="match status" value="1"/>
</dbReference>
<dbReference type="GO" id="GO:0034272">
    <property type="term" value="C:phosphatidylinositol 3-kinase complex, class III, type II"/>
    <property type="evidence" value="ECO:0007669"/>
    <property type="project" value="TreeGrafter"/>
</dbReference>
<reference evidence="6" key="1">
    <citation type="journal article" date="2010" name="Nature">
        <title>The Amphimedon queenslandica genome and the evolution of animal complexity.</title>
        <authorList>
            <person name="Srivastava M."/>
            <person name="Simakov O."/>
            <person name="Chapman J."/>
            <person name="Fahey B."/>
            <person name="Gauthier M.E."/>
            <person name="Mitros T."/>
            <person name="Richards G.S."/>
            <person name="Conaco C."/>
            <person name="Dacre M."/>
            <person name="Hellsten U."/>
            <person name="Larroux C."/>
            <person name="Putnam N.H."/>
            <person name="Stanke M."/>
            <person name="Adamska M."/>
            <person name="Darling A."/>
            <person name="Degnan S.M."/>
            <person name="Oakley T.H."/>
            <person name="Plachetzki D.C."/>
            <person name="Zhai Y."/>
            <person name="Adamski M."/>
            <person name="Calcino A."/>
            <person name="Cummins S.F."/>
            <person name="Goodstein D.M."/>
            <person name="Harris C."/>
            <person name="Jackson D.J."/>
            <person name="Leys S.P."/>
            <person name="Shu S."/>
            <person name="Woodcroft B.J."/>
            <person name="Vervoort M."/>
            <person name="Kosik K.S."/>
            <person name="Manning G."/>
            <person name="Degnan B.M."/>
            <person name="Rokhsar D.S."/>
        </authorList>
    </citation>
    <scope>NUCLEOTIDE SEQUENCE [LARGE SCALE GENOMIC DNA]</scope>
</reference>
<reference evidence="5" key="2">
    <citation type="submission" date="2017-05" db="UniProtKB">
        <authorList>
            <consortium name="EnsemblMetazoa"/>
        </authorList>
    </citation>
    <scope>IDENTIFICATION</scope>
</reference>
<dbReference type="KEGG" id="aqu:100637755"/>
<dbReference type="GO" id="GO:0000423">
    <property type="term" value="P:mitophagy"/>
    <property type="evidence" value="ECO:0007669"/>
    <property type="project" value="TreeGrafter"/>
</dbReference>
<dbReference type="FunCoup" id="A0A1X7V1K1">
    <property type="interactions" value="459"/>
</dbReference>
<evidence type="ECO:0000313" key="6">
    <source>
        <dbReference type="Proteomes" id="UP000007879"/>
    </source>
</evidence>
<dbReference type="InterPro" id="IPR041691">
    <property type="entry name" value="Atg6/beclin_CC"/>
</dbReference>
<dbReference type="GO" id="GO:0006995">
    <property type="term" value="P:cellular response to nitrogen starvation"/>
    <property type="evidence" value="ECO:0007669"/>
    <property type="project" value="TreeGrafter"/>
</dbReference>
<gene>
    <name evidence="5" type="primary">100637755</name>
</gene>
<dbReference type="PANTHER" id="PTHR12768">
    <property type="entry name" value="BECLIN 1"/>
    <property type="match status" value="1"/>
</dbReference>
<dbReference type="EnsemblMetazoa" id="XM_003386146.3">
    <property type="protein sequence ID" value="XP_003386194.1"/>
    <property type="gene ID" value="LOC100637755"/>
</dbReference>
<evidence type="ECO:0000259" key="3">
    <source>
        <dbReference type="Pfam" id="PF04111"/>
    </source>
</evidence>
<dbReference type="InterPro" id="IPR040455">
    <property type="entry name" value="Atg6_BARA"/>
</dbReference>
<evidence type="ECO:0000256" key="1">
    <source>
        <dbReference type="ARBA" id="ARBA00005965"/>
    </source>
</evidence>
<organism evidence="5">
    <name type="scientific">Amphimedon queenslandica</name>
    <name type="common">Sponge</name>
    <dbReference type="NCBI Taxonomy" id="400682"/>
    <lineage>
        <taxon>Eukaryota</taxon>
        <taxon>Metazoa</taxon>
        <taxon>Porifera</taxon>
        <taxon>Demospongiae</taxon>
        <taxon>Heteroscleromorpha</taxon>
        <taxon>Haplosclerida</taxon>
        <taxon>Niphatidae</taxon>
        <taxon>Amphimedon</taxon>
    </lineage>
</organism>
<dbReference type="AlphaFoldDB" id="A0A1X7V1K1"/>
<dbReference type="eggNOG" id="KOG2751">
    <property type="taxonomic scope" value="Eukaryota"/>
</dbReference>
<dbReference type="Pfam" id="PF04111">
    <property type="entry name" value="APG6"/>
    <property type="match status" value="1"/>
</dbReference>
<dbReference type="STRING" id="400682.A0A1X7V1K1"/>
<dbReference type="GO" id="GO:0043548">
    <property type="term" value="F:phosphatidylinositol 3-kinase binding"/>
    <property type="evidence" value="ECO:0007669"/>
    <property type="project" value="TreeGrafter"/>
</dbReference>
<evidence type="ECO:0008006" key="7">
    <source>
        <dbReference type="Google" id="ProtNLM"/>
    </source>
</evidence>
<evidence type="ECO:0000313" key="5">
    <source>
        <dbReference type="EnsemblMetazoa" id="Aqu2.1.33462_001"/>
    </source>
</evidence>
<dbReference type="OMA" id="EWDVYKA"/>
<accession>A0A1X7V1K1</accession>
<dbReference type="EnsemblMetazoa" id="Aqu2.1.33462_001">
    <property type="protein sequence ID" value="Aqu2.1.33462_001"/>
    <property type="gene ID" value="Aqu2.1.33462"/>
</dbReference>
<evidence type="ECO:0000259" key="4">
    <source>
        <dbReference type="Pfam" id="PF17675"/>
    </source>
</evidence>
<keyword evidence="6" id="KW-1185">Reference proteome</keyword>
<keyword evidence="2" id="KW-0175">Coiled coil</keyword>
<name>A0A1X7V1K1_AMPQE</name>
<evidence type="ECO:0000256" key="2">
    <source>
        <dbReference type="SAM" id="Coils"/>
    </source>
</evidence>
<dbReference type="PANTHER" id="PTHR12768:SF4">
    <property type="entry name" value="BECLIN-1"/>
    <property type="match status" value="1"/>
</dbReference>
<feature type="domain" description="Atg6/beclin coiled-coil" evidence="4">
    <location>
        <begin position="93"/>
        <end position="221"/>
    </location>
</feature>
<dbReference type="GO" id="GO:0000045">
    <property type="term" value="P:autophagosome assembly"/>
    <property type="evidence" value="ECO:0007669"/>
    <property type="project" value="TreeGrafter"/>
</dbReference>
<dbReference type="Gene3D" id="6.10.250.3110">
    <property type="match status" value="1"/>
</dbReference>
<dbReference type="Pfam" id="PF17675">
    <property type="entry name" value="APG6_N"/>
    <property type="match status" value="1"/>
</dbReference>
<comment type="similarity">
    <text evidence="1">Belongs to the beclin family.</text>
</comment>
<proteinExistence type="inferred from homology"/>
<dbReference type="GO" id="GO:0034271">
    <property type="term" value="C:phosphatidylinositol 3-kinase complex, class III, type I"/>
    <property type="evidence" value="ECO:0007669"/>
    <property type="project" value="TreeGrafter"/>
</dbReference>
<sequence>MATSEKARDKEGMLVTVVCQRCSTPIRLHNTLQSSELVKAATNLTKKTNKQVKELSPAPYSTPKNELESISNDVAVVTDCFRSLSEQSDIDHPLCSSCPESTMDYYKEEIRLAEEAVDNYRRFLEDLVTSSSNTEDIDKLEQELVDLQREEESLTIELSGVQDGLVKIEDQLKKEKERGTRLDKEEREFWESFNEHQLQQLDLRDQSFGVELQLQYTRDQLGRLKRKSVLNTAFYISHNGHFATINGLRFGKLPSIPVEWSEINAAWGQATLLLYTLANVCGVSFKRYKLRPYGSQSFVQDDEGKKKYLPLHTSSRIFADSKYDLGMVAFLDCLNQFKAHISRISEGKFTLPYYIEKERIGDGDEYYSIKVQFNTEERWTKALKFTLTNIRWAMTWVSANVLDSERRDSSSNTIQ</sequence>
<dbReference type="GO" id="GO:0045324">
    <property type="term" value="P:late endosome to vacuole transport"/>
    <property type="evidence" value="ECO:0007669"/>
    <property type="project" value="TreeGrafter"/>
</dbReference>